<feature type="signal peptide" evidence="2">
    <location>
        <begin position="1"/>
        <end position="26"/>
    </location>
</feature>
<feature type="transmembrane region" description="Helical" evidence="1">
    <location>
        <begin position="141"/>
        <end position="158"/>
    </location>
</feature>
<evidence type="ECO:0008006" key="5">
    <source>
        <dbReference type="Google" id="ProtNLM"/>
    </source>
</evidence>
<dbReference type="Proteomes" id="UP000261520">
    <property type="component" value="Unplaced"/>
</dbReference>
<evidence type="ECO:0000313" key="4">
    <source>
        <dbReference type="Proteomes" id="UP000261520"/>
    </source>
</evidence>
<keyword evidence="1" id="KW-1133">Transmembrane helix</keyword>
<organism evidence="3 4">
    <name type="scientific">Periophthalmus magnuspinnatus</name>
    <dbReference type="NCBI Taxonomy" id="409849"/>
    <lineage>
        <taxon>Eukaryota</taxon>
        <taxon>Metazoa</taxon>
        <taxon>Chordata</taxon>
        <taxon>Craniata</taxon>
        <taxon>Vertebrata</taxon>
        <taxon>Euteleostomi</taxon>
        <taxon>Actinopterygii</taxon>
        <taxon>Neopterygii</taxon>
        <taxon>Teleostei</taxon>
        <taxon>Neoteleostei</taxon>
        <taxon>Acanthomorphata</taxon>
        <taxon>Gobiaria</taxon>
        <taxon>Gobiiformes</taxon>
        <taxon>Gobioidei</taxon>
        <taxon>Gobiidae</taxon>
        <taxon>Oxudercinae</taxon>
        <taxon>Periophthalmus</taxon>
    </lineage>
</organism>
<dbReference type="AlphaFoldDB" id="A0A3B4AWW9"/>
<evidence type="ECO:0000256" key="1">
    <source>
        <dbReference type="SAM" id="Phobius"/>
    </source>
</evidence>
<evidence type="ECO:0000313" key="3">
    <source>
        <dbReference type="Ensembl" id="ENSPMGP00000021712.1"/>
    </source>
</evidence>
<accession>A0A3B4AWW9</accession>
<dbReference type="Gene3D" id="2.60.40.10">
    <property type="entry name" value="Immunoglobulins"/>
    <property type="match status" value="1"/>
</dbReference>
<keyword evidence="1" id="KW-0472">Membrane</keyword>
<dbReference type="STRING" id="409849.ENSPMGP00000021712"/>
<dbReference type="InterPro" id="IPR013783">
    <property type="entry name" value="Ig-like_fold"/>
</dbReference>
<keyword evidence="1" id="KW-0812">Transmembrane</keyword>
<reference evidence="3" key="1">
    <citation type="submission" date="2025-08" db="UniProtKB">
        <authorList>
            <consortium name="Ensembl"/>
        </authorList>
    </citation>
    <scope>IDENTIFICATION</scope>
</reference>
<keyword evidence="2" id="KW-0732">Signal</keyword>
<evidence type="ECO:0000256" key="2">
    <source>
        <dbReference type="SAM" id="SignalP"/>
    </source>
</evidence>
<name>A0A3B4AWW9_9GOBI</name>
<protein>
    <recommendedName>
        <fullName evidence="5">Immunoglobulin V-set domain-containing protein</fullName>
    </recommendedName>
</protein>
<reference evidence="3" key="2">
    <citation type="submission" date="2025-09" db="UniProtKB">
        <authorList>
            <consortium name="Ensembl"/>
        </authorList>
    </citation>
    <scope>IDENTIFICATION</scope>
</reference>
<sequence length="159" mass="18478">PALAVTTICKLKTLNFSCFFLGLCDARVNNALCYGALGGTIKIQLMDSGSTTHRCIWKHNDRTVFDWKDNTVKRNEFKNRSVFNSSTGIIQIQNLTKIDNDSYKIMDLWLNGKRMFLKNIIYFEFKYLIFTIDPCVQRSPFFYNIFTIYLCIGSFIFSI</sequence>
<dbReference type="Ensembl" id="ENSPMGT00000023130.1">
    <property type="protein sequence ID" value="ENSPMGP00000021712.1"/>
    <property type="gene ID" value="ENSPMGG00000017582.1"/>
</dbReference>
<keyword evidence="4" id="KW-1185">Reference proteome</keyword>
<feature type="chain" id="PRO_5017460730" description="Immunoglobulin V-set domain-containing protein" evidence="2">
    <location>
        <begin position="27"/>
        <end position="159"/>
    </location>
</feature>
<proteinExistence type="predicted"/>